<proteinExistence type="predicted"/>
<dbReference type="AlphaFoldDB" id="A0A3Q9FS04"/>
<dbReference type="KEGG" id="fll:EI427_22800"/>
<organism evidence="1 2">
    <name type="scientific">Flammeovirga pectinis</name>
    <dbReference type="NCBI Taxonomy" id="2494373"/>
    <lineage>
        <taxon>Bacteria</taxon>
        <taxon>Pseudomonadati</taxon>
        <taxon>Bacteroidota</taxon>
        <taxon>Cytophagia</taxon>
        <taxon>Cytophagales</taxon>
        <taxon>Flammeovirgaceae</taxon>
        <taxon>Flammeovirga</taxon>
    </lineage>
</organism>
<reference evidence="1 2" key="1">
    <citation type="submission" date="2018-12" db="EMBL/GenBank/DDBJ databases">
        <title>Flammeovirga pectinis sp. nov., isolated from the gut of the Korean scallop, Patinopecten yessoensis.</title>
        <authorList>
            <person name="Bae J.-W."/>
            <person name="Jeong Y.-S."/>
            <person name="Kang W."/>
        </authorList>
    </citation>
    <scope>NUCLEOTIDE SEQUENCE [LARGE SCALE GENOMIC DNA]</scope>
    <source>
        <strain evidence="1 2">L12M1</strain>
    </source>
</reference>
<sequence length="204" mass="23681">MRKYLIVLFAFLAFSCAKEKKGRGINFENVKPSLALSADQLVKFDAINTEFDADRAAKIEALKASGKMSKAKYIKIVKPSYVAQEQKVKPILTATQFEVYHEYVKRHMPFQSDYSDELKQEVVTELSLDEQQAKMYNAVNEAFVKAYRDAHDYYHGNGKAAAEYWQQFDNNRKEALQKVFTKEQYAQYLELIKKENYRGKNEKG</sequence>
<evidence type="ECO:0000313" key="2">
    <source>
        <dbReference type="Proteomes" id="UP000267268"/>
    </source>
</evidence>
<evidence type="ECO:0000313" key="1">
    <source>
        <dbReference type="EMBL" id="AZQ65053.1"/>
    </source>
</evidence>
<dbReference type="RefSeq" id="WP_126619387.1">
    <property type="nucleotide sequence ID" value="NZ_CP034563.1"/>
</dbReference>
<dbReference type="EMBL" id="CP034563">
    <property type="protein sequence ID" value="AZQ65053.1"/>
    <property type="molecule type" value="Genomic_DNA"/>
</dbReference>
<protein>
    <submittedName>
        <fullName evidence="1">Uncharacterized protein</fullName>
    </submittedName>
</protein>
<accession>A0A3Q9FS04</accession>
<keyword evidence="2" id="KW-1185">Reference proteome</keyword>
<gene>
    <name evidence="1" type="ORF">EI427_22800</name>
</gene>
<dbReference type="PROSITE" id="PS51257">
    <property type="entry name" value="PROKAR_LIPOPROTEIN"/>
    <property type="match status" value="1"/>
</dbReference>
<dbReference type="Proteomes" id="UP000267268">
    <property type="component" value="Chromosome 2"/>
</dbReference>
<dbReference type="OrthoDB" id="1121927at2"/>
<name>A0A3Q9FS04_9BACT</name>